<name>A0AAV1HZE0_9CHLO</name>
<gene>
    <name evidence="8" type="ORF">CVIRNUC_002427</name>
</gene>
<dbReference type="GO" id="GO:0097361">
    <property type="term" value="C:cytosolic [4Fe-4S] assembly targeting complex"/>
    <property type="evidence" value="ECO:0007669"/>
    <property type="project" value="UniProtKB-UniRule"/>
</dbReference>
<evidence type="ECO:0000256" key="4">
    <source>
        <dbReference type="RuleBase" id="RU367072"/>
    </source>
</evidence>
<keyword evidence="4" id="KW-0227">DNA damage</keyword>
<comment type="function">
    <text evidence="4">Key component of the cytosolic iron-sulfur protein assembly (CIA) complex, a multiprotein complex that mediates the incorporation of iron-sulfur cluster into apoproteins specifically involved in DNA metabolism and genomic integrity. In the CIA complex, MMS19 acts as an adapter between early-acting CIA components and a subset of cellular target iron-sulfur proteins.</text>
</comment>
<reference evidence="8 9" key="1">
    <citation type="submission" date="2023-10" db="EMBL/GenBank/DDBJ databases">
        <authorList>
            <person name="Maclean D."/>
            <person name="Macfadyen A."/>
        </authorList>
    </citation>
    <scope>NUCLEOTIDE SEQUENCE [LARGE SCALE GENOMIC DNA]</scope>
</reference>
<dbReference type="Pfam" id="PF14500">
    <property type="entry name" value="MMS19_N"/>
    <property type="match status" value="1"/>
</dbReference>
<dbReference type="PANTHER" id="PTHR12891">
    <property type="entry name" value="DNA REPAIR/TRANSCRIPTION PROTEIN MET18/MMS19"/>
    <property type="match status" value="1"/>
</dbReference>
<protein>
    <recommendedName>
        <fullName evidence="4">MMS19 nucleotide excision repair protein</fullName>
    </recommendedName>
</protein>
<organism evidence="8 9">
    <name type="scientific">Coccomyxa viridis</name>
    <dbReference type="NCBI Taxonomy" id="1274662"/>
    <lineage>
        <taxon>Eukaryota</taxon>
        <taxon>Viridiplantae</taxon>
        <taxon>Chlorophyta</taxon>
        <taxon>core chlorophytes</taxon>
        <taxon>Trebouxiophyceae</taxon>
        <taxon>Trebouxiophyceae incertae sedis</taxon>
        <taxon>Coccomyxaceae</taxon>
        <taxon>Coccomyxa</taxon>
    </lineage>
</organism>
<evidence type="ECO:0000256" key="1">
    <source>
        <dbReference type="ARBA" id="ARBA00004123"/>
    </source>
</evidence>
<dbReference type="InterPro" id="IPR039920">
    <property type="entry name" value="MMS19"/>
</dbReference>
<evidence type="ECO:0000256" key="3">
    <source>
        <dbReference type="ARBA" id="ARBA00023242"/>
    </source>
</evidence>
<feature type="domain" description="MMS19 N-terminal" evidence="7">
    <location>
        <begin position="51"/>
        <end position="320"/>
    </location>
</feature>
<comment type="caution">
    <text evidence="8">The sequence shown here is derived from an EMBL/GenBank/DDBJ whole genome shotgun (WGS) entry which is preliminary data.</text>
</comment>
<evidence type="ECO:0000256" key="5">
    <source>
        <dbReference type="SAM" id="MobiDB-lite"/>
    </source>
</evidence>
<dbReference type="Proteomes" id="UP001314263">
    <property type="component" value="Unassembled WGS sequence"/>
</dbReference>
<proteinExistence type="inferred from homology"/>
<dbReference type="InterPro" id="IPR016024">
    <property type="entry name" value="ARM-type_fold"/>
</dbReference>
<dbReference type="InterPro" id="IPR029240">
    <property type="entry name" value="MMS19_N"/>
</dbReference>
<dbReference type="GO" id="GO:0005634">
    <property type="term" value="C:nucleus"/>
    <property type="evidence" value="ECO:0007669"/>
    <property type="project" value="UniProtKB-SubCell"/>
</dbReference>
<feature type="compositionally biased region" description="Polar residues" evidence="5">
    <location>
        <begin position="519"/>
        <end position="530"/>
    </location>
</feature>
<dbReference type="Pfam" id="PF12460">
    <property type="entry name" value="MMS19_C"/>
    <property type="match status" value="1"/>
</dbReference>
<evidence type="ECO:0000259" key="7">
    <source>
        <dbReference type="Pfam" id="PF14500"/>
    </source>
</evidence>
<dbReference type="EMBL" id="CAUYUE010000003">
    <property type="protein sequence ID" value="CAK0756121.1"/>
    <property type="molecule type" value="Genomic_DNA"/>
</dbReference>
<feature type="domain" description="MMS19 C-terminal" evidence="6">
    <location>
        <begin position="788"/>
        <end position="1123"/>
    </location>
</feature>
<dbReference type="GO" id="GO:0016226">
    <property type="term" value="P:iron-sulfur cluster assembly"/>
    <property type="evidence" value="ECO:0007669"/>
    <property type="project" value="UniProtKB-UniRule"/>
</dbReference>
<evidence type="ECO:0000259" key="6">
    <source>
        <dbReference type="Pfam" id="PF12460"/>
    </source>
</evidence>
<keyword evidence="4" id="KW-0234">DNA repair</keyword>
<evidence type="ECO:0000256" key="2">
    <source>
        <dbReference type="ARBA" id="ARBA00022737"/>
    </source>
</evidence>
<feature type="region of interest" description="Disordered" evidence="5">
    <location>
        <begin position="519"/>
        <end position="549"/>
    </location>
</feature>
<dbReference type="SUPFAM" id="SSF48371">
    <property type="entry name" value="ARM repeat"/>
    <property type="match status" value="1"/>
</dbReference>
<sequence>MAGRGETAAHMLNAAAEDIWASEEGSEQFRKHLEHEVAACQSGQQSILDLVKKLATVLTSTESSRRYKGTLVLAEVAEKASDALAHPQQLHHLAQFFSSRIADGPCLRPALRGCLALAAHGSAQDGKPGLSEEDAAAVATALLDVNVRSLVVADRQLCLELLRSLYQGSGAGLIRRGLDLMEGAVAAVDGERDPRCLLLGFESIQELCCLYTEHDPEALRGKAEEVVEVLGCYFPVVYAPPPAAPAGEVVTRAALASAVQRALASAPALAPHTVPLLLEKLASSLRQAREDALSLLAACACSYGIAVLREHLAQLWAGLRPVLAATADGSAGHDERAEEEALSLHAIKALEALAQAFGRELDMAMVDMVLEDSLIRDLLEDAVDPAQRGGLDGSAMRLKAATPVLASVAGSSRQAADRVGLALLGSLVKSAERSLRASSDRSATDCSLAVQSTIVKASQEVYASGQDECNPEAVPQQAVHDLTVHSSSPSTAAAGAGTQPLAGRGPELFDVAMRSAAACTQQQRSMSSTGPKDLAGEAEMHGSSNGLQHSLSPSYPMHELEVVASLLSFPAAAPALPEELQRTALVALLLAFAPDSALSALPASAAPQQRQRSFPADPQQEEYPCIEQTVLAAFEAMSALGHESLLSDTALPVLHATAGIESRASRPSTVSIDQESGQADSERPGVQATAGEDAAITGISGKNEWRRKTALQGLARIACAPSALRQPILQSLTEAIPKALAEPSGTSTLNVLANAALLQQAGEAACEQIALAILHEAQKQTQAPGEAIIRSVDRLMQLTTCHAWSRQEAIATAADRLLEHSVSTAGAENEERWAAAAPAASALSVLPPIADQQRLAWVVSGLARVACSGAVPAAAELAADSVAAVLNKAPAGAVDEAVAEAWDEQILGRLQQNSKAAAVAAGRLGRALAMRGHPKSQEISEAAIALASGVDSTSQRETGGQACASRADLAACVLQAMVQPVPAAASLPGRCQQLTNERSFWQQRTFSRASAAIFQRLDEARMPEHEAGLLVCLAAMLGALGPALIRPHWQQLLPWIVTALRPVGRARPDLQPALFSSLQEALSDPYGRSLLEDGVKSMIATLLHEAEHAERAAQRSSALCCLKDVMQMPYTLLHPLQREVMRAVGRAVDDRKRDVRMAAVRCRRAWTAPQL</sequence>
<dbReference type="GO" id="GO:0051604">
    <property type="term" value="P:protein maturation"/>
    <property type="evidence" value="ECO:0007669"/>
    <property type="project" value="UniProtKB-UniRule"/>
</dbReference>
<keyword evidence="2" id="KW-0677">Repeat</keyword>
<evidence type="ECO:0000313" key="8">
    <source>
        <dbReference type="EMBL" id="CAK0756121.1"/>
    </source>
</evidence>
<feature type="region of interest" description="Disordered" evidence="5">
    <location>
        <begin position="483"/>
        <end position="504"/>
    </location>
</feature>
<feature type="region of interest" description="Disordered" evidence="5">
    <location>
        <begin position="662"/>
        <end position="689"/>
    </location>
</feature>
<dbReference type="GO" id="GO:0006281">
    <property type="term" value="P:DNA repair"/>
    <property type="evidence" value="ECO:0007669"/>
    <property type="project" value="UniProtKB-UniRule"/>
</dbReference>
<evidence type="ECO:0000313" key="9">
    <source>
        <dbReference type="Proteomes" id="UP001314263"/>
    </source>
</evidence>
<keyword evidence="3 4" id="KW-0539">Nucleus</keyword>
<comment type="similarity">
    <text evidence="4">Belongs to the MET18/MMS19 family.</text>
</comment>
<keyword evidence="9" id="KW-1185">Reference proteome</keyword>
<feature type="compositionally biased region" description="Polar residues" evidence="5">
    <location>
        <begin position="665"/>
        <end position="679"/>
    </location>
</feature>
<comment type="subcellular location">
    <subcellularLocation>
        <location evidence="1 4">Nucleus</location>
    </subcellularLocation>
</comment>
<dbReference type="InterPro" id="IPR024687">
    <property type="entry name" value="MMS19_C"/>
</dbReference>
<dbReference type="PANTHER" id="PTHR12891:SF0">
    <property type="entry name" value="MMS19 NUCLEOTIDE EXCISION REPAIR PROTEIN HOMOLOG"/>
    <property type="match status" value="1"/>
</dbReference>
<accession>A0AAV1HZE0</accession>
<dbReference type="AlphaFoldDB" id="A0AAV1HZE0"/>
<feature type="compositionally biased region" description="Low complexity" evidence="5">
    <location>
        <begin position="486"/>
        <end position="498"/>
    </location>
</feature>